<sequence length="373" mass="39344">MSVCLVDCSSESHAGRLPHNTPLLFETRWPSSLCSRRVLNGLLMLFLVTRMSTLVRAQAEELNLQGPDPAPRQCKSTTFSWTGGTPPYDLLIKGNDSDNALRDSHTSDLSYTWDPVDFPSGTALFAILLDSTGQSSHGNQFTVGDSGSSDCLALYNSTSSAATSTSISSGSSDTLSASAPTTTSTFTTLPQPDLLPSATAKTSPPPSSKSKQALSIGVIAAIIVASALAALLAAGAFFYLRRRRRLRAHANARSLGAAQYDDARSSFDEWPDERSHLSKAGERVTSWDANLFVRAKSPAASQVKDSLLASLMPSPGLEQDHPPESPSPNSSDAELLSLGDSGSDTSEVAGVLSSHPPLSPSLVTDYRSVGPSL</sequence>
<keyword evidence="2" id="KW-0812">Transmembrane</keyword>
<accession>A0A4Q9MFI6</accession>
<dbReference type="AlphaFoldDB" id="A0A4Q9MFI6"/>
<dbReference type="EMBL" id="ML143450">
    <property type="protein sequence ID" value="TBU26144.1"/>
    <property type="molecule type" value="Genomic_DNA"/>
</dbReference>
<dbReference type="OrthoDB" id="2742996at2759"/>
<evidence type="ECO:0000256" key="1">
    <source>
        <dbReference type="SAM" id="MobiDB-lite"/>
    </source>
</evidence>
<proteinExistence type="predicted"/>
<keyword evidence="2" id="KW-1133">Transmembrane helix</keyword>
<feature type="region of interest" description="Disordered" evidence="1">
    <location>
        <begin position="312"/>
        <end position="373"/>
    </location>
</feature>
<organism evidence="3">
    <name type="scientific">Dichomitus squalens</name>
    <dbReference type="NCBI Taxonomy" id="114155"/>
    <lineage>
        <taxon>Eukaryota</taxon>
        <taxon>Fungi</taxon>
        <taxon>Dikarya</taxon>
        <taxon>Basidiomycota</taxon>
        <taxon>Agaricomycotina</taxon>
        <taxon>Agaricomycetes</taxon>
        <taxon>Polyporales</taxon>
        <taxon>Polyporaceae</taxon>
        <taxon>Dichomitus</taxon>
    </lineage>
</organism>
<feature type="region of interest" description="Disordered" evidence="1">
    <location>
        <begin position="162"/>
        <end position="208"/>
    </location>
</feature>
<evidence type="ECO:0000256" key="2">
    <source>
        <dbReference type="SAM" id="Phobius"/>
    </source>
</evidence>
<name>A0A4Q9MFI6_9APHY</name>
<feature type="transmembrane region" description="Helical" evidence="2">
    <location>
        <begin position="213"/>
        <end position="240"/>
    </location>
</feature>
<keyword evidence="2" id="KW-0472">Membrane</keyword>
<feature type="compositionally biased region" description="Low complexity" evidence="1">
    <location>
        <begin position="330"/>
        <end position="362"/>
    </location>
</feature>
<reference evidence="3" key="1">
    <citation type="submission" date="2019-01" db="EMBL/GenBank/DDBJ databases">
        <title>Draft genome sequences of three monokaryotic isolates of the white-rot basidiomycete fungus Dichomitus squalens.</title>
        <authorList>
            <consortium name="DOE Joint Genome Institute"/>
            <person name="Lopez S.C."/>
            <person name="Andreopoulos B."/>
            <person name="Pangilinan J."/>
            <person name="Lipzen A."/>
            <person name="Riley R."/>
            <person name="Ahrendt S."/>
            <person name="Ng V."/>
            <person name="Barry K."/>
            <person name="Daum C."/>
            <person name="Grigoriev I.V."/>
            <person name="Hilden K.S."/>
            <person name="Makela M.R."/>
            <person name="de Vries R.P."/>
        </authorList>
    </citation>
    <scope>NUCLEOTIDE SEQUENCE [LARGE SCALE GENOMIC DNA]</scope>
    <source>
        <strain evidence="3">OM18370.1</strain>
    </source>
</reference>
<evidence type="ECO:0000313" key="3">
    <source>
        <dbReference type="EMBL" id="TBU26144.1"/>
    </source>
</evidence>
<gene>
    <name evidence="3" type="ORF">BD311DRAFT_763198</name>
</gene>
<dbReference type="Proteomes" id="UP000292957">
    <property type="component" value="Unassembled WGS sequence"/>
</dbReference>
<protein>
    <submittedName>
        <fullName evidence="3">Uncharacterized protein</fullName>
    </submittedName>
</protein>